<dbReference type="InterPro" id="IPR014757">
    <property type="entry name" value="Tscrpt_reg_IclR_C"/>
</dbReference>
<dbReference type="eggNOG" id="arCOG02798">
    <property type="taxonomic scope" value="Archaea"/>
</dbReference>
<dbReference type="SMART" id="SM00346">
    <property type="entry name" value="HTH_ICLR"/>
    <property type="match status" value="1"/>
</dbReference>
<sequence length="258" mass="28725">MDTQPDGPGRRIRGVQIAFSIVDLLQRDEKMTLTGIADELGYSKSTVHSHLRTLVDEEMVVPTEEGYRLSLRILDMAEHVRTQIGNYDVIAEEVEALATETEEIAQFGIEEYGRVSYLYKARGARAVETASRVGTHQPMYSTSLGKTILTHLPAEKRDRIIDDCEFEPLTAKTITSAEALREELDEIRERGYGIDNEENIDGLRCVAAPVKNDETVLGAVSVSGPTSRFTDDRLHGELADQVRRAANVIELNTKFSAD</sequence>
<evidence type="ECO:0000256" key="3">
    <source>
        <dbReference type="ARBA" id="ARBA00023163"/>
    </source>
</evidence>
<name>V4H8F8_9EURY</name>
<dbReference type="GO" id="GO:0045892">
    <property type="term" value="P:negative regulation of DNA-templated transcription"/>
    <property type="evidence" value="ECO:0007669"/>
    <property type="project" value="TreeGrafter"/>
</dbReference>
<dbReference type="GO" id="GO:0003700">
    <property type="term" value="F:DNA-binding transcription factor activity"/>
    <property type="evidence" value="ECO:0007669"/>
    <property type="project" value="TreeGrafter"/>
</dbReference>
<dbReference type="InterPro" id="IPR029016">
    <property type="entry name" value="GAF-like_dom_sf"/>
</dbReference>
<evidence type="ECO:0000313" key="7">
    <source>
        <dbReference type="Proteomes" id="UP000017840"/>
    </source>
</evidence>
<gene>
    <name evidence="6" type="ORF">K933_15737</name>
</gene>
<dbReference type="SUPFAM" id="SSF46785">
    <property type="entry name" value="Winged helix' DNA-binding domain"/>
    <property type="match status" value="1"/>
</dbReference>
<dbReference type="SUPFAM" id="SSF55781">
    <property type="entry name" value="GAF domain-like"/>
    <property type="match status" value="1"/>
</dbReference>
<dbReference type="CDD" id="cd00090">
    <property type="entry name" value="HTH_ARSR"/>
    <property type="match status" value="1"/>
</dbReference>
<evidence type="ECO:0000313" key="6">
    <source>
        <dbReference type="EMBL" id="ESP86985.1"/>
    </source>
</evidence>
<dbReference type="PROSITE" id="PS51078">
    <property type="entry name" value="ICLR_ED"/>
    <property type="match status" value="1"/>
</dbReference>
<dbReference type="EMBL" id="ASGZ01000064">
    <property type="protein sequence ID" value="ESP86985.1"/>
    <property type="molecule type" value="Genomic_DNA"/>
</dbReference>
<evidence type="ECO:0000259" key="4">
    <source>
        <dbReference type="PROSITE" id="PS51077"/>
    </source>
</evidence>
<dbReference type="Gene3D" id="3.30.450.40">
    <property type="match status" value="1"/>
</dbReference>
<dbReference type="Pfam" id="PF01614">
    <property type="entry name" value="IclR_C"/>
    <property type="match status" value="1"/>
</dbReference>
<evidence type="ECO:0000256" key="2">
    <source>
        <dbReference type="ARBA" id="ARBA00023125"/>
    </source>
</evidence>
<dbReference type="InterPro" id="IPR036390">
    <property type="entry name" value="WH_DNA-bd_sf"/>
</dbReference>
<keyword evidence="7" id="KW-1185">Reference proteome</keyword>
<keyword evidence="3" id="KW-0804">Transcription</keyword>
<keyword evidence="1" id="KW-0805">Transcription regulation</keyword>
<dbReference type="PANTHER" id="PTHR30136">
    <property type="entry name" value="HELIX-TURN-HELIX TRANSCRIPTIONAL REGULATOR, ICLR FAMILY"/>
    <property type="match status" value="1"/>
</dbReference>
<accession>V4H8F8</accession>
<dbReference type="AlphaFoldDB" id="V4H8F8"/>
<dbReference type="InterPro" id="IPR011991">
    <property type="entry name" value="ArsR-like_HTH"/>
</dbReference>
<feature type="domain" description="HTH iclR-type" evidence="4">
    <location>
        <begin position="12"/>
        <end position="71"/>
    </location>
</feature>
<dbReference type="Proteomes" id="UP000017840">
    <property type="component" value="Unassembled WGS sequence"/>
</dbReference>
<dbReference type="RefSeq" id="WP_023395718.1">
    <property type="nucleotide sequence ID" value="NZ_ASGZ01000064.1"/>
</dbReference>
<dbReference type="PANTHER" id="PTHR30136:SF35">
    <property type="entry name" value="HTH-TYPE TRANSCRIPTIONAL REGULATOR RV1719"/>
    <property type="match status" value="1"/>
</dbReference>
<dbReference type="GO" id="GO:0003677">
    <property type="term" value="F:DNA binding"/>
    <property type="evidence" value="ECO:0007669"/>
    <property type="project" value="UniProtKB-KW"/>
</dbReference>
<dbReference type="PROSITE" id="PS51077">
    <property type="entry name" value="HTH_ICLR"/>
    <property type="match status" value="1"/>
</dbReference>
<dbReference type="InterPro" id="IPR050707">
    <property type="entry name" value="HTH_MetabolicPath_Reg"/>
</dbReference>
<reference evidence="6 7" key="1">
    <citation type="journal article" date="2013" name="Genome Announc.">
        <title>Draft Genome Sequence of 'Candidatus Halobonum tyrrellensis' Strain G22, Isolated from the Hypersaline Waters of Lake Tyrrell, Australia.</title>
        <authorList>
            <person name="Ugalde J.A."/>
            <person name="Narasingarao P."/>
            <person name="Kuo S."/>
            <person name="Podell S."/>
            <person name="Allen E.E."/>
        </authorList>
    </citation>
    <scope>NUCLEOTIDE SEQUENCE [LARGE SCALE GENOMIC DNA]</scope>
    <source>
        <strain evidence="6 7">G22</strain>
    </source>
</reference>
<evidence type="ECO:0000256" key="1">
    <source>
        <dbReference type="ARBA" id="ARBA00023015"/>
    </source>
</evidence>
<feature type="domain" description="IclR-ED" evidence="5">
    <location>
        <begin position="72"/>
        <end position="255"/>
    </location>
</feature>
<proteinExistence type="predicted"/>
<comment type="caution">
    <text evidence="6">The sequence shown here is derived from an EMBL/GenBank/DDBJ whole genome shotgun (WGS) entry which is preliminary data.</text>
</comment>
<evidence type="ECO:0000259" key="5">
    <source>
        <dbReference type="PROSITE" id="PS51078"/>
    </source>
</evidence>
<dbReference type="InterPro" id="IPR036388">
    <property type="entry name" value="WH-like_DNA-bd_sf"/>
</dbReference>
<dbReference type="Gene3D" id="1.10.10.10">
    <property type="entry name" value="Winged helix-like DNA-binding domain superfamily/Winged helix DNA-binding domain"/>
    <property type="match status" value="1"/>
</dbReference>
<dbReference type="OrthoDB" id="14763at2157"/>
<organism evidence="6 7">
    <name type="scientific">Candidatus Halobonum tyrrellensis G22</name>
    <dbReference type="NCBI Taxonomy" id="1324957"/>
    <lineage>
        <taxon>Archaea</taxon>
        <taxon>Methanobacteriati</taxon>
        <taxon>Methanobacteriota</taxon>
        <taxon>Stenosarchaea group</taxon>
        <taxon>Halobacteria</taxon>
        <taxon>Halobacteriales</taxon>
        <taxon>Haloferacaceae</taxon>
        <taxon>Candidatus Halobonum</taxon>
    </lineage>
</organism>
<dbReference type="Pfam" id="PF09339">
    <property type="entry name" value="HTH_IclR"/>
    <property type="match status" value="1"/>
</dbReference>
<dbReference type="InterPro" id="IPR005471">
    <property type="entry name" value="Tscrpt_reg_IclR_N"/>
</dbReference>
<keyword evidence="2" id="KW-0238">DNA-binding</keyword>
<protein>
    <submittedName>
        <fullName evidence="6">ArcR family transcription regulator</fullName>
    </submittedName>
</protein>
<dbReference type="PATRIC" id="fig|1324957.4.peg.3194"/>